<evidence type="ECO:0008006" key="5">
    <source>
        <dbReference type="Google" id="ProtNLM"/>
    </source>
</evidence>
<evidence type="ECO:0000256" key="1">
    <source>
        <dbReference type="ARBA" id="ARBA00010954"/>
    </source>
</evidence>
<dbReference type="Pfam" id="PF05794">
    <property type="entry name" value="Tcp11"/>
    <property type="match status" value="1"/>
</dbReference>
<feature type="region of interest" description="Disordered" evidence="2">
    <location>
        <begin position="473"/>
        <end position="493"/>
    </location>
</feature>
<organism evidence="3 4">
    <name type="scientific">Zopfia rhizophila CBS 207.26</name>
    <dbReference type="NCBI Taxonomy" id="1314779"/>
    <lineage>
        <taxon>Eukaryota</taxon>
        <taxon>Fungi</taxon>
        <taxon>Dikarya</taxon>
        <taxon>Ascomycota</taxon>
        <taxon>Pezizomycotina</taxon>
        <taxon>Dothideomycetes</taxon>
        <taxon>Dothideomycetes incertae sedis</taxon>
        <taxon>Zopfiaceae</taxon>
        <taxon>Zopfia</taxon>
    </lineage>
</organism>
<dbReference type="GO" id="GO:0010737">
    <property type="term" value="P:protein kinase A signaling"/>
    <property type="evidence" value="ECO:0007669"/>
    <property type="project" value="TreeGrafter"/>
</dbReference>
<dbReference type="PANTHER" id="PTHR12832:SF11">
    <property type="entry name" value="LD23868P"/>
    <property type="match status" value="1"/>
</dbReference>
<evidence type="ECO:0000256" key="2">
    <source>
        <dbReference type="SAM" id="MobiDB-lite"/>
    </source>
</evidence>
<evidence type="ECO:0000313" key="3">
    <source>
        <dbReference type="EMBL" id="KAF2184381.1"/>
    </source>
</evidence>
<dbReference type="EMBL" id="ML994638">
    <property type="protein sequence ID" value="KAF2184381.1"/>
    <property type="molecule type" value="Genomic_DNA"/>
</dbReference>
<dbReference type="AlphaFoldDB" id="A0A6A6DXF8"/>
<evidence type="ECO:0000313" key="4">
    <source>
        <dbReference type="Proteomes" id="UP000800200"/>
    </source>
</evidence>
<reference evidence="3" key="1">
    <citation type="journal article" date="2020" name="Stud. Mycol.">
        <title>101 Dothideomycetes genomes: a test case for predicting lifestyles and emergence of pathogens.</title>
        <authorList>
            <person name="Haridas S."/>
            <person name="Albert R."/>
            <person name="Binder M."/>
            <person name="Bloem J."/>
            <person name="Labutti K."/>
            <person name="Salamov A."/>
            <person name="Andreopoulos B."/>
            <person name="Baker S."/>
            <person name="Barry K."/>
            <person name="Bills G."/>
            <person name="Bluhm B."/>
            <person name="Cannon C."/>
            <person name="Castanera R."/>
            <person name="Culley D."/>
            <person name="Daum C."/>
            <person name="Ezra D."/>
            <person name="Gonzalez J."/>
            <person name="Henrissat B."/>
            <person name="Kuo A."/>
            <person name="Liang C."/>
            <person name="Lipzen A."/>
            <person name="Lutzoni F."/>
            <person name="Magnuson J."/>
            <person name="Mondo S."/>
            <person name="Nolan M."/>
            <person name="Ohm R."/>
            <person name="Pangilinan J."/>
            <person name="Park H.-J."/>
            <person name="Ramirez L."/>
            <person name="Alfaro M."/>
            <person name="Sun H."/>
            <person name="Tritt A."/>
            <person name="Yoshinaga Y."/>
            <person name="Zwiers L.-H."/>
            <person name="Turgeon B."/>
            <person name="Goodwin S."/>
            <person name="Spatafora J."/>
            <person name="Crous P."/>
            <person name="Grigoriev I."/>
        </authorList>
    </citation>
    <scope>NUCLEOTIDE SEQUENCE</scope>
    <source>
        <strain evidence="3">CBS 207.26</strain>
    </source>
</reference>
<keyword evidence="4" id="KW-1185">Reference proteome</keyword>
<feature type="compositionally biased region" description="Pro residues" evidence="2">
    <location>
        <begin position="476"/>
        <end position="486"/>
    </location>
</feature>
<name>A0A6A6DXF8_9PEZI</name>
<feature type="region of interest" description="Disordered" evidence="2">
    <location>
        <begin position="539"/>
        <end position="560"/>
    </location>
</feature>
<dbReference type="Proteomes" id="UP000800200">
    <property type="component" value="Unassembled WGS sequence"/>
</dbReference>
<dbReference type="PANTHER" id="PTHR12832">
    <property type="entry name" value="TESTIS-SPECIFIC PROTEIN PBS13 T-COMPLEX 11"/>
    <property type="match status" value="1"/>
</dbReference>
<protein>
    <recommendedName>
        <fullName evidence="5">Tcp11-domain-containing protein</fullName>
    </recommendedName>
</protein>
<accession>A0A6A6DXF8</accession>
<comment type="similarity">
    <text evidence="1">Belongs to the TCP11 family.</text>
</comment>
<dbReference type="InterPro" id="IPR008862">
    <property type="entry name" value="Tcp11"/>
</dbReference>
<dbReference type="OrthoDB" id="276323at2759"/>
<sequence>MFRKRLEEENIPEQLVELISRMIPGSKGEELGDAYQYAGMYPPITKQSLSELDIQNIINNIKLRHDVNFDRDLSFRPNLDGVKGQEKLRAAKRYWDALVAELELYARLFQGSPSLCNSKNLNWPALAQHAQRRIPLMFETIQEVLKSLVPDRDQSRVDEHLDVAMLMQEIEKGVCDLVRLSEWMSHLLKEHCAPMRDDWVDKMVEWTRSGVSENSSESIVKGLRELLGILEAMKLDVANHQIRNLRGLLIEDTINFERNYHLGRIVQGRGGINVEAAQQWYASELQRLRKPCTPQKDALRFQLEIFVRAVVSILFSNDPCCDFPETFYLDQDRLRALKAELHDLVCYEICFDMFGQLLKGLCYHGPISHTTRHNLRTSLSAIMGEGAGHGVSQWMVNCENISLELVRHALHTSGCQPNYDLDLIHKANKHLHKMFLNSFPEHAFILEESILPQVLSCINKNLHASPIDIFNTLVPPSNPPPPPPPSQSSVSVLHITSDTLSPQPEPFTDLASRVTHIILLHWRTWGPLVYVLPQDESMSTSEMSEETQPKPQHPTLPRPPVEEDALAALTVVVTTVPEASHL</sequence>
<proteinExistence type="inferred from homology"/>
<gene>
    <name evidence="3" type="ORF">K469DRAFT_580136</name>
</gene>